<dbReference type="AlphaFoldDB" id="A0A9P7JNB3"/>
<dbReference type="RefSeq" id="XP_041286810.1">
    <property type="nucleotide sequence ID" value="XM_041434305.1"/>
</dbReference>
<comment type="caution">
    <text evidence="2">The sequence shown here is derived from an EMBL/GenBank/DDBJ whole genome shotgun (WGS) entry which is preliminary data.</text>
</comment>
<feature type="region of interest" description="Disordered" evidence="1">
    <location>
        <begin position="228"/>
        <end position="254"/>
    </location>
</feature>
<gene>
    <name evidence="2" type="ORF">F5147DRAFT_657699</name>
</gene>
<dbReference type="Proteomes" id="UP000823399">
    <property type="component" value="Unassembled WGS sequence"/>
</dbReference>
<dbReference type="GeneID" id="64696564"/>
<feature type="region of interest" description="Disordered" evidence="1">
    <location>
        <begin position="426"/>
        <end position="466"/>
    </location>
</feature>
<feature type="compositionally biased region" description="Polar residues" evidence="1">
    <location>
        <begin position="391"/>
        <end position="408"/>
    </location>
</feature>
<evidence type="ECO:0000313" key="3">
    <source>
        <dbReference type="Proteomes" id="UP000823399"/>
    </source>
</evidence>
<sequence length="518" mass="56672">MTPSEAANDALNATLAAVQPLIKCCMKLKEGDPETLRLLDDIARRMAKDLKTHAGDATSFSPQLLSCTAIIWQYSKGGTFQHVPDWSSVADNDPRIKSHLRFEKTVGYPIPAAIEVPSNFELLQAAASADRSPTDTVMLPSRVLAISPTASLTDPDPILTSVTQPKLISLPSTPRDPQISPLLSVPPAAPMKYNLFVATTQKKPGNSKKRKAEDGDTYDHILADAPKLSALPSKPKHKRKKKFLSDDKDNVPTSTIYAKPKRKESLPVTAEKYSDPAVPDSCNKAQDGCFQDAETRPAQWGHDSHIAMPLEHSVRHHPQKCDKCRKLNIPCLVLPDRKFGCMRLACANCDQMKITCAIDSVGVRERLQAETAAVLSNSDKHSGARIPKSRVISQTLAGRSSQKTTPHGSSGLGHKETAYLEAGQQPKDVLPGNTLMQPLPTVSTSEPVPQPEQDDHPAPTNNIDPEPTARHILESIQDLGRRLDLFATNERVEALEARVALVESVFNQRLKALEQRLN</sequence>
<evidence type="ECO:0008006" key="4">
    <source>
        <dbReference type="Google" id="ProtNLM"/>
    </source>
</evidence>
<proteinExistence type="predicted"/>
<dbReference type="OrthoDB" id="2664851at2759"/>
<evidence type="ECO:0000313" key="2">
    <source>
        <dbReference type="EMBL" id="KAG2092285.1"/>
    </source>
</evidence>
<feature type="compositionally biased region" description="Polar residues" evidence="1">
    <location>
        <begin position="434"/>
        <end position="447"/>
    </location>
</feature>
<reference evidence="2" key="1">
    <citation type="journal article" date="2020" name="New Phytol.">
        <title>Comparative genomics reveals dynamic genome evolution in host specialist ectomycorrhizal fungi.</title>
        <authorList>
            <person name="Lofgren L.A."/>
            <person name="Nguyen N.H."/>
            <person name="Vilgalys R."/>
            <person name="Ruytinx J."/>
            <person name="Liao H.L."/>
            <person name="Branco S."/>
            <person name="Kuo A."/>
            <person name="LaButti K."/>
            <person name="Lipzen A."/>
            <person name="Andreopoulos W."/>
            <person name="Pangilinan J."/>
            <person name="Riley R."/>
            <person name="Hundley H."/>
            <person name="Na H."/>
            <person name="Barry K."/>
            <person name="Grigoriev I.V."/>
            <person name="Stajich J.E."/>
            <person name="Kennedy P.G."/>
        </authorList>
    </citation>
    <scope>NUCLEOTIDE SEQUENCE</scope>
    <source>
        <strain evidence="2">FC423</strain>
    </source>
</reference>
<organism evidence="2 3">
    <name type="scientific">Suillus discolor</name>
    <dbReference type="NCBI Taxonomy" id="1912936"/>
    <lineage>
        <taxon>Eukaryota</taxon>
        <taxon>Fungi</taxon>
        <taxon>Dikarya</taxon>
        <taxon>Basidiomycota</taxon>
        <taxon>Agaricomycotina</taxon>
        <taxon>Agaricomycetes</taxon>
        <taxon>Agaricomycetidae</taxon>
        <taxon>Boletales</taxon>
        <taxon>Suillineae</taxon>
        <taxon>Suillaceae</taxon>
        <taxon>Suillus</taxon>
    </lineage>
</organism>
<name>A0A9P7JNB3_9AGAM</name>
<accession>A0A9P7JNB3</accession>
<feature type="region of interest" description="Disordered" evidence="1">
    <location>
        <begin position="375"/>
        <end position="414"/>
    </location>
</feature>
<evidence type="ECO:0000256" key="1">
    <source>
        <dbReference type="SAM" id="MobiDB-lite"/>
    </source>
</evidence>
<keyword evidence="3" id="KW-1185">Reference proteome</keyword>
<protein>
    <recommendedName>
        <fullName evidence="4">Zn(2)-C6 fungal-type domain-containing protein</fullName>
    </recommendedName>
</protein>
<dbReference type="EMBL" id="JABBWM010000091">
    <property type="protein sequence ID" value="KAG2092285.1"/>
    <property type="molecule type" value="Genomic_DNA"/>
</dbReference>